<comment type="caution">
    <text evidence="1">The sequence shown here is derived from an EMBL/GenBank/DDBJ whole genome shotgun (WGS) entry which is preliminary data.</text>
</comment>
<organism evidence="1 2">
    <name type="scientific">Talaromyces proteolyticus</name>
    <dbReference type="NCBI Taxonomy" id="1131652"/>
    <lineage>
        <taxon>Eukaryota</taxon>
        <taxon>Fungi</taxon>
        <taxon>Dikarya</taxon>
        <taxon>Ascomycota</taxon>
        <taxon>Pezizomycotina</taxon>
        <taxon>Eurotiomycetes</taxon>
        <taxon>Eurotiomycetidae</taxon>
        <taxon>Eurotiales</taxon>
        <taxon>Trichocomaceae</taxon>
        <taxon>Talaromyces</taxon>
        <taxon>Talaromyces sect. Bacilispori</taxon>
    </lineage>
</organism>
<protein>
    <submittedName>
        <fullName evidence="1">Uncharacterized protein</fullName>
    </submittedName>
</protein>
<dbReference type="RefSeq" id="XP_046075928.1">
    <property type="nucleotide sequence ID" value="XM_046215547.1"/>
</dbReference>
<evidence type="ECO:0000313" key="1">
    <source>
        <dbReference type="EMBL" id="KAH8702552.1"/>
    </source>
</evidence>
<keyword evidence="2" id="KW-1185">Reference proteome</keyword>
<dbReference type="Proteomes" id="UP001201262">
    <property type="component" value="Unassembled WGS sequence"/>
</dbReference>
<dbReference type="GeneID" id="70245834"/>
<dbReference type="AlphaFoldDB" id="A0AAD4KWP4"/>
<proteinExistence type="predicted"/>
<name>A0AAD4KWP4_9EURO</name>
<reference evidence="1" key="1">
    <citation type="submission" date="2021-12" db="EMBL/GenBank/DDBJ databases">
        <title>Convergent genome expansion in fungi linked to evolution of root-endophyte symbiosis.</title>
        <authorList>
            <consortium name="DOE Joint Genome Institute"/>
            <person name="Ke Y.-H."/>
            <person name="Bonito G."/>
            <person name="Liao H.-L."/>
            <person name="Looney B."/>
            <person name="Rojas-Flechas A."/>
            <person name="Nash J."/>
            <person name="Hameed K."/>
            <person name="Schadt C."/>
            <person name="Martin F."/>
            <person name="Crous P.W."/>
            <person name="Miettinen O."/>
            <person name="Magnuson J.K."/>
            <person name="Labbe J."/>
            <person name="Jacobson D."/>
            <person name="Doktycz M.J."/>
            <person name="Veneault-Fourrey C."/>
            <person name="Kuo A."/>
            <person name="Mondo S."/>
            <person name="Calhoun S."/>
            <person name="Riley R."/>
            <person name="Ohm R."/>
            <person name="LaButti K."/>
            <person name="Andreopoulos B."/>
            <person name="Pangilinan J."/>
            <person name="Nolan M."/>
            <person name="Tritt A."/>
            <person name="Clum A."/>
            <person name="Lipzen A."/>
            <person name="Daum C."/>
            <person name="Barry K."/>
            <person name="Grigoriev I.V."/>
            <person name="Vilgalys R."/>
        </authorList>
    </citation>
    <scope>NUCLEOTIDE SEQUENCE</scope>
    <source>
        <strain evidence="1">PMI_201</strain>
    </source>
</reference>
<dbReference type="EMBL" id="JAJTJA010000003">
    <property type="protein sequence ID" value="KAH8702552.1"/>
    <property type="molecule type" value="Genomic_DNA"/>
</dbReference>
<sequence>MALSAAQPEYTFINLTDNPVKNRDERRSFVRRAVMSDYHKRRKRYTNSQDTILSQLRTRTFLGESGAESGHSESVRFEGAINDSSDTYIARSLTPLEQFSVGLFQPKYWADPQHAQMSRLVTGFLCGQTIKAAQDMSYVAFIHRKFQGACKEFDTINNPLKSCGVLLRAFASGSSSADLYCAALWDIVHEQQEEIYKQIETLGKWELLSASQAITLYILLWLRMRRRNGKFAHGNIALLFTLGVRSPWVHFLSMCSD</sequence>
<accession>A0AAD4KWP4</accession>
<gene>
    <name evidence="1" type="ORF">BGW36DRAFT_373061</name>
</gene>
<evidence type="ECO:0000313" key="2">
    <source>
        <dbReference type="Proteomes" id="UP001201262"/>
    </source>
</evidence>